<dbReference type="FunFam" id="3.40.50.300:FF:001091">
    <property type="entry name" value="Probable disease resistance protein At1g61300"/>
    <property type="match status" value="1"/>
</dbReference>
<keyword evidence="3" id="KW-0611">Plant defense</keyword>
<dbReference type="PANTHER" id="PTHR19338:SF60">
    <property type="entry name" value="NB-ARC DOMAIN-CONTAINING PROTEIN"/>
    <property type="match status" value="1"/>
</dbReference>
<feature type="domain" description="NB-ARC" evidence="5">
    <location>
        <begin position="96"/>
        <end position="222"/>
    </location>
</feature>
<protein>
    <recommendedName>
        <fullName evidence="5">NB-ARC domain-containing protein</fullName>
    </recommendedName>
</protein>
<dbReference type="Pfam" id="PF00931">
    <property type="entry name" value="NB-ARC"/>
    <property type="match status" value="1"/>
</dbReference>
<evidence type="ECO:0000256" key="1">
    <source>
        <dbReference type="ARBA" id="ARBA00008894"/>
    </source>
</evidence>
<dbReference type="PRINTS" id="PR00364">
    <property type="entry name" value="DISEASERSIST"/>
</dbReference>
<accession>A0AAV6WZ29</accession>
<sequence length="263" mass="29893">MAAYAALVSVMHTIDQIQLHPSPPISLDQKQLMDNGDLFKDLEQVIKDMDIIKKEAMEIKLKKDDKLTRRYSMAQVGSSRLPSSARGNTMVGFDECLTEIMDKLTGQQSNRLIIPIVGMGGIGKTTLARNVYANPLIVEYFHICAWVTISQDYNVREILLEVLVSSNKYESRDNLKGKSEEELGENVYKSLCGRRYLIVMDDMWNIQAWDKLKFYLPNNNNGIFPHDLESQISDAAHAAEDLIESWIGFVVYEYNSCVIENCV</sequence>
<evidence type="ECO:0000256" key="4">
    <source>
        <dbReference type="ARBA" id="ARBA00022840"/>
    </source>
</evidence>
<name>A0AAV6WZ29_9LAMI</name>
<dbReference type="GO" id="GO:0006952">
    <property type="term" value="P:defense response"/>
    <property type="evidence" value="ECO:0007669"/>
    <property type="project" value="UniProtKB-KW"/>
</dbReference>
<evidence type="ECO:0000259" key="5">
    <source>
        <dbReference type="Pfam" id="PF00931"/>
    </source>
</evidence>
<organism evidence="6 7">
    <name type="scientific">Buddleja alternifolia</name>
    <dbReference type="NCBI Taxonomy" id="168488"/>
    <lineage>
        <taxon>Eukaryota</taxon>
        <taxon>Viridiplantae</taxon>
        <taxon>Streptophyta</taxon>
        <taxon>Embryophyta</taxon>
        <taxon>Tracheophyta</taxon>
        <taxon>Spermatophyta</taxon>
        <taxon>Magnoliopsida</taxon>
        <taxon>eudicotyledons</taxon>
        <taxon>Gunneridae</taxon>
        <taxon>Pentapetalae</taxon>
        <taxon>asterids</taxon>
        <taxon>lamiids</taxon>
        <taxon>Lamiales</taxon>
        <taxon>Scrophulariaceae</taxon>
        <taxon>Buddlejeae</taxon>
        <taxon>Buddleja</taxon>
    </lineage>
</organism>
<dbReference type="InterPro" id="IPR002182">
    <property type="entry name" value="NB-ARC"/>
</dbReference>
<gene>
    <name evidence="6" type="ORF">BUALT_Bualt12G0037400</name>
</gene>
<dbReference type="Proteomes" id="UP000826271">
    <property type="component" value="Unassembled WGS sequence"/>
</dbReference>
<proteinExistence type="inferred from homology"/>
<dbReference type="InterPro" id="IPR027417">
    <property type="entry name" value="P-loop_NTPase"/>
</dbReference>
<keyword evidence="4" id="KW-0067">ATP-binding</keyword>
<evidence type="ECO:0000256" key="3">
    <source>
        <dbReference type="ARBA" id="ARBA00022821"/>
    </source>
</evidence>
<dbReference type="PANTHER" id="PTHR19338">
    <property type="entry name" value="TRANSLOCASE OF INNER MITOCHONDRIAL MEMBRANE 13 HOMOLOG"/>
    <property type="match status" value="1"/>
</dbReference>
<dbReference type="SUPFAM" id="SSF52540">
    <property type="entry name" value="P-loop containing nucleoside triphosphate hydrolases"/>
    <property type="match status" value="1"/>
</dbReference>
<dbReference type="EMBL" id="WHWC01000012">
    <property type="protein sequence ID" value="KAG8372158.1"/>
    <property type="molecule type" value="Genomic_DNA"/>
</dbReference>
<dbReference type="GO" id="GO:0005524">
    <property type="term" value="F:ATP binding"/>
    <property type="evidence" value="ECO:0007669"/>
    <property type="project" value="UniProtKB-KW"/>
</dbReference>
<keyword evidence="2" id="KW-0547">Nucleotide-binding</keyword>
<dbReference type="Gene3D" id="3.40.50.300">
    <property type="entry name" value="P-loop containing nucleotide triphosphate hydrolases"/>
    <property type="match status" value="1"/>
</dbReference>
<comment type="similarity">
    <text evidence="1">Belongs to the disease resistance NB-LRR family.</text>
</comment>
<comment type="caution">
    <text evidence="6">The sequence shown here is derived from an EMBL/GenBank/DDBJ whole genome shotgun (WGS) entry which is preliminary data.</text>
</comment>
<evidence type="ECO:0000313" key="7">
    <source>
        <dbReference type="Proteomes" id="UP000826271"/>
    </source>
</evidence>
<dbReference type="GO" id="GO:0043531">
    <property type="term" value="F:ADP binding"/>
    <property type="evidence" value="ECO:0007669"/>
    <property type="project" value="InterPro"/>
</dbReference>
<dbReference type="AlphaFoldDB" id="A0AAV6WZ29"/>
<evidence type="ECO:0000313" key="6">
    <source>
        <dbReference type="EMBL" id="KAG8372158.1"/>
    </source>
</evidence>
<evidence type="ECO:0000256" key="2">
    <source>
        <dbReference type="ARBA" id="ARBA00022741"/>
    </source>
</evidence>
<reference evidence="6" key="1">
    <citation type="submission" date="2019-10" db="EMBL/GenBank/DDBJ databases">
        <authorList>
            <person name="Zhang R."/>
            <person name="Pan Y."/>
            <person name="Wang J."/>
            <person name="Ma R."/>
            <person name="Yu S."/>
        </authorList>
    </citation>
    <scope>NUCLEOTIDE SEQUENCE</scope>
    <source>
        <strain evidence="6">LA-IB0</strain>
        <tissue evidence="6">Leaf</tissue>
    </source>
</reference>
<keyword evidence="7" id="KW-1185">Reference proteome</keyword>